<evidence type="ECO:0000313" key="2">
    <source>
        <dbReference type="Proteomes" id="UP000836387"/>
    </source>
</evidence>
<gene>
    <name evidence="1" type="ORF">CRV2_00017650</name>
</gene>
<sequence length="154" mass="17191">MSCKAKFQTRWYGPYHIAKIFPASHSYRLKELSGEELSRSYQGSMLKKFVKGEDGWWASIDDDYLLVPKKVVYDGRKGDLVEATEAGQYSSDEEAPSQLPQRKVQTPGEAVRWTRSVAKESQKVDIGKEGMIVADTSGSTVKMPDNGAIIVKGR</sequence>
<organism evidence="1 2">
    <name type="scientific">Clonostachys rosea f. rosea IK726</name>
    <dbReference type="NCBI Taxonomy" id="1349383"/>
    <lineage>
        <taxon>Eukaryota</taxon>
        <taxon>Fungi</taxon>
        <taxon>Dikarya</taxon>
        <taxon>Ascomycota</taxon>
        <taxon>Pezizomycotina</taxon>
        <taxon>Sordariomycetes</taxon>
        <taxon>Hypocreomycetidae</taxon>
        <taxon>Hypocreales</taxon>
        <taxon>Bionectriaceae</taxon>
        <taxon>Clonostachys</taxon>
    </lineage>
</organism>
<protein>
    <submittedName>
        <fullName evidence="1">Uncharacterized protein</fullName>
    </submittedName>
</protein>
<accession>A0ACA9UR82</accession>
<proteinExistence type="predicted"/>
<comment type="caution">
    <text evidence="1">The sequence shown here is derived from an EMBL/GenBank/DDBJ whole genome shotgun (WGS) entry which is preliminary data.</text>
</comment>
<evidence type="ECO:0000313" key="1">
    <source>
        <dbReference type="EMBL" id="CAG9955977.1"/>
    </source>
</evidence>
<name>A0ACA9UR82_BIOOC</name>
<reference evidence="1" key="1">
    <citation type="submission" date="2020-04" db="EMBL/GenBank/DDBJ databases">
        <authorList>
            <person name="Broberg M."/>
        </authorList>
    </citation>
    <scope>NUCLEOTIDE SEQUENCE</scope>
</reference>
<dbReference type="Proteomes" id="UP000836387">
    <property type="component" value="Unassembled WGS sequence"/>
</dbReference>
<reference evidence="1" key="2">
    <citation type="submission" date="2021-10" db="EMBL/GenBank/DDBJ databases">
        <authorList>
            <person name="Piombo E."/>
        </authorList>
    </citation>
    <scope>NUCLEOTIDE SEQUENCE</scope>
</reference>
<dbReference type="EMBL" id="CADEHS020000642">
    <property type="protein sequence ID" value="CAG9955977.1"/>
    <property type="molecule type" value="Genomic_DNA"/>
</dbReference>
<keyword evidence="2" id="KW-1185">Reference proteome</keyword>